<organism evidence="5 6">
    <name type="scientific">Psychromarinibacter halotolerans</name>
    <dbReference type="NCBI Taxonomy" id="1775175"/>
    <lineage>
        <taxon>Bacteria</taxon>
        <taxon>Pseudomonadati</taxon>
        <taxon>Pseudomonadota</taxon>
        <taxon>Alphaproteobacteria</taxon>
        <taxon>Rhodobacterales</taxon>
        <taxon>Paracoccaceae</taxon>
        <taxon>Psychromarinibacter</taxon>
    </lineage>
</organism>
<feature type="domain" description="Putative Flp pilus-assembly TadG-like N-terminal" evidence="3">
    <location>
        <begin position="17"/>
        <end position="61"/>
    </location>
</feature>
<dbReference type="Pfam" id="PF09977">
    <property type="entry name" value="Tad_C"/>
    <property type="match status" value="1"/>
</dbReference>
<evidence type="ECO:0000313" key="6">
    <source>
        <dbReference type="Proteomes" id="UP001595632"/>
    </source>
</evidence>
<dbReference type="Pfam" id="PF25269">
    <property type="entry name" value="DUF7867"/>
    <property type="match status" value="1"/>
</dbReference>
<keyword evidence="1" id="KW-0472">Membrane</keyword>
<dbReference type="RefSeq" id="WP_275634885.1">
    <property type="nucleotide sequence ID" value="NZ_JARGYD010000013.1"/>
</dbReference>
<dbReference type="InterPro" id="IPR028087">
    <property type="entry name" value="Tad_N"/>
</dbReference>
<dbReference type="Pfam" id="PF13400">
    <property type="entry name" value="Tad"/>
    <property type="match status" value="1"/>
</dbReference>
<dbReference type="Proteomes" id="UP001595632">
    <property type="component" value="Unassembled WGS sequence"/>
</dbReference>
<dbReference type="InterPro" id="IPR057189">
    <property type="entry name" value="DUF7867"/>
</dbReference>
<dbReference type="InterPro" id="IPR018705">
    <property type="entry name" value="DUF2134_membrane"/>
</dbReference>
<feature type="domain" description="DUF2134" evidence="2">
    <location>
        <begin position="68"/>
        <end position="155"/>
    </location>
</feature>
<keyword evidence="6" id="KW-1185">Reference proteome</keyword>
<sequence length="434" mass="46733">MAISLNNFRTFQDDETGAMTIFGLQLFMCGLIFGGLAVDVGFAYKTRTELQVAADSAAHAALYIRQDGDAEEARAAAVAIAEAALNPLVYGDVLLPTDVQFGSWNRETQTFEIDDTSREAVLINTAQIAERTNAARSFLLNFVGIDHWDVNAMAVFETYVPACQREGFTAELEVDLQSNNHFKEGFCIHSNSYVHFNNNNTFEPGVIVSMPDLDDLDVPNIDKNPGLAEALREKHFENRILNRILDIIAGLESGDPLYVPDYITNTIPIEIQTSQNVEAADFTPGRIHTTACTNGTFKIKNNVLLQDVVLVTSCDVTFGSGVVLENVIIASKSTDVRSMSAANGIQVGRDDNCAEGGGAQLLTLGGMKFAAELKMFGGQLLAAGDIEFEANANGIWGAAILSGGNIDGTSNAEMGFCGAGMEDNFEVPLFRLAG</sequence>
<proteinExistence type="predicted"/>
<evidence type="ECO:0000259" key="2">
    <source>
        <dbReference type="Pfam" id="PF09977"/>
    </source>
</evidence>
<evidence type="ECO:0000256" key="1">
    <source>
        <dbReference type="SAM" id="Phobius"/>
    </source>
</evidence>
<evidence type="ECO:0000259" key="3">
    <source>
        <dbReference type="Pfam" id="PF13400"/>
    </source>
</evidence>
<evidence type="ECO:0000259" key="4">
    <source>
        <dbReference type="Pfam" id="PF25269"/>
    </source>
</evidence>
<comment type="caution">
    <text evidence="5">The sequence shown here is derived from an EMBL/GenBank/DDBJ whole genome shotgun (WGS) entry which is preliminary data.</text>
</comment>
<keyword evidence="1" id="KW-0812">Transmembrane</keyword>
<feature type="transmembrane region" description="Helical" evidence="1">
    <location>
        <begin position="21"/>
        <end position="44"/>
    </location>
</feature>
<reference evidence="6" key="1">
    <citation type="journal article" date="2019" name="Int. J. Syst. Evol. Microbiol.">
        <title>The Global Catalogue of Microorganisms (GCM) 10K type strain sequencing project: providing services to taxonomists for standard genome sequencing and annotation.</title>
        <authorList>
            <consortium name="The Broad Institute Genomics Platform"/>
            <consortium name="The Broad Institute Genome Sequencing Center for Infectious Disease"/>
            <person name="Wu L."/>
            <person name="Ma J."/>
        </authorList>
    </citation>
    <scope>NUCLEOTIDE SEQUENCE [LARGE SCALE GENOMIC DNA]</scope>
    <source>
        <strain evidence="6">KCTC 52366</strain>
    </source>
</reference>
<name>A0ABV7GSU7_9RHOB</name>
<feature type="domain" description="DUF7867" evidence="4">
    <location>
        <begin position="167"/>
        <end position="418"/>
    </location>
</feature>
<accession>A0ABV7GSU7</accession>
<gene>
    <name evidence="5" type="ORF">ACFOGP_18520</name>
</gene>
<evidence type="ECO:0000313" key="5">
    <source>
        <dbReference type="EMBL" id="MFC3144724.1"/>
    </source>
</evidence>
<dbReference type="EMBL" id="JBHRTB010000010">
    <property type="protein sequence ID" value="MFC3144724.1"/>
    <property type="molecule type" value="Genomic_DNA"/>
</dbReference>
<protein>
    <submittedName>
        <fullName evidence="5">Pilus assembly protein TadG-related protein</fullName>
    </submittedName>
</protein>
<keyword evidence="1" id="KW-1133">Transmembrane helix</keyword>